<evidence type="ECO:0000313" key="3">
    <source>
        <dbReference type="EMBL" id="KAL0280696.1"/>
    </source>
</evidence>
<dbReference type="GO" id="GO:0006264">
    <property type="term" value="P:mitochondrial DNA replication"/>
    <property type="evidence" value="ECO:0007669"/>
    <property type="project" value="TreeGrafter"/>
</dbReference>
<reference evidence="3" key="1">
    <citation type="journal article" date="2024" name="Gigascience">
        <title>Chromosome-level genome of the poultry shaft louse Menopon gallinae provides insight into the host-switching and adaptive evolution of parasitic lice.</title>
        <authorList>
            <person name="Xu Y."/>
            <person name="Ma L."/>
            <person name="Liu S."/>
            <person name="Liang Y."/>
            <person name="Liu Q."/>
            <person name="He Z."/>
            <person name="Tian L."/>
            <person name="Duan Y."/>
            <person name="Cai W."/>
            <person name="Li H."/>
            <person name="Song F."/>
        </authorList>
    </citation>
    <scope>NUCLEOTIDE SEQUENCE</scope>
    <source>
        <strain evidence="3">Cailab_2023a</strain>
    </source>
</reference>
<evidence type="ECO:0000256" key="1">
    <source>
        <dbReference type="HAMAP-Rule" id="MF_03030"/>
    </source>
</evidence>
<keyword evidence="1" id="KW-0496">Mitochondrion</keyword>
<evidence type="ECO:0000256" key="2">
    <source>
        <dbReference type="SAM" id="MobiDB-lite"/>
    </source>
</evidence>
<sequence>MMIVCKYRYLLKPCKYLMCDRMLSTPLIQGLMLSNARFATVVAKTRRLNKRKTEKAPEKELQKDDESSNSKPKGAINSSEDKTSSEVLTNSVNEKSDSKTEKRQTQNVIDDFLIRNIMSFPLHVPAEEVESEIVDNQPNTSVTYVPSVSAILQETMSEESKKILEIWKQNMIKTLGEEKFYAQQKATLNRGSKFHSVLKQYLEGGLCSTNITVPKEVEGCWNSVQSVLPEISDVRVVECNIHHPHLHYRGIVDCIASYRNVPHVIEWKQSEKPKKTLSDTYDAPIQLCAYMGALSWCKNVDKATPVTNGLVVVAYIDGSPADAFQMDVEFCQTYWQQWLRRVQQYWSTHSPKIKPSAG</sequence>
<comment type="subcellular location">
    <subcellularLocation>
        <location evidence="1">Mitochondrion</location>
    </subcellularLocation>
</comment>
<feature type="active site" evidence="1">
    <location>
        <position position="266"/>
    </location>
</feature>
<dbReference type="EC" id="3.1.-.-" evidence="1"/>
<dbReference type="GO" id="GO:0005739">
    <property type="term" value="C:mitochondrion"/>
    <property type="evidence" value="ECO:0007669"/>
    <property type="project" value="UniProtKB-SubCell"/>
</dbReference>
<dbReference type="PANTHER" id="PTHR31340:SF3">
    <property type="entry name" value="MITOCHONDRIAL GENOME MAINTENANCE EXONUCLEASE 1"/>
    <property type="match status" value="1"/>
</dbReference>
<proteinExistence type="inferred from homology"/>
<dbReference type="InterPro" id="IPR011604">
    <property type="entry name" value="PDDEXK-like_dom_sf"/>
</dbReference>
<dbReference type="AlphaFoldDB" id="A0AAW2IF74"/>
<dbReference type="GO" id="GO:0043504">
    <property type="term" value="P:mitochondrial DNA repair"/>
    <property type="evidence" value="ECO:0007669"/>
    <property type="project" value="UniProtKB-UniRule"/>
</dbReference>
<gene>
    <name evidence="3" type="ORF">PYX00_001915</name>
</gene>
<dbReference type="GO" id="GO:0008297">
    <property type="term" value="F:single-stranded DNA exodeoxyribonuclease activity"/>
    <property type="evidence" value="ECO:0007669"/>
    <property type="project" value="UniProtKB-UniRule"/>
</dbReference>
<keyword evidence="1" id="KW-0269">Exonuclease</keyword>
<keyword evidence="1" id="KW-0378">Hydrolase</keyword>
<feature type="compositionally biased region" description="Basic and acidic residues" evidence="2">
    <location>
        <begin position="94"/>
        <end position="104"/>
    </location>
</feature>
<dbReference type="EMBL" id="JARGDH010000001">
    <property type="protein sequence ID" value="KAL0280696.1"/>
    <property type="molecule type" value="Genomic_DNA"/>
</dbReference>
<feature type="active site" evidence="1">
    <location>
        <position position="268"/>
    </location>
</feature>
<dbReference type="Gene3D" id="3.90.320.10">
    <property type="match status" value="1"/>
</dbReference>
<dbReference type="HAMAP" id="MF_03030">
    <property type="entry name" value="MGME1"/>
    <property type="match status" value="1"/>
</dbReference>
<feature type="region of interest" description="Disordered" evidence="2">
    <location>
        <begin position="46"/>
        <end position="104"/>
    </location>
</feature>
<organism evidence="3">
    <name type="scientific">Menopon gallinae</name>
    <name type="common">poultry shaft louse</name>
    <dbReference type="NCBI Taxonomy" id="328185"/>
    <lineage>
        <taxon>Eukaryota</taxon>
        <taxon>Metazoa</taxon>
        <taxon>Ecdysozoa</taxon>
        <taxon>Arthropoda</taxon>
        <taxon>Hexapoda</taxon>
        <taxon>Insecta</taxon>
        <taxon>Pterygota</taxon>
        <taxon>Neoptera</taxon>
        <taxon>Paraneoptera</taxon>
        <taxon>Psocodea</taxon>
        <taxon>Troctomorpha</taxon>
        <taxon>Phthiraptera</taxon>
        <taxon>Amblycera</taxon>
        <taxon>Menoponidae</taxon>
        <taxon>Menopon</taxon>
    </lineage>
</organism>
<protein>
    <recommendedName>
        <fullName evidence="1">Mitochondrial genome maintenance exonuclease 1</fullName>
        <ecNumber evidence="1">3.1.-.-</ecNumber>
    </recommendedName>
</protein>
<comment type="similarity">
    <text evidence="1">Belongs to the MGME1 family.</text>
</comment>
<dbReference type="PANTHER" id="PTHR31340">
    <property type="entry name" value="MITOCHONDRIAL GENOME MAINTENANCE EXONUCLEASE 1"/>
    <property type="match status" value="1"/>
</dbReference>
<name>A0AAW2IF74_9NEOP</name>
<keyword evidence="1" id="KW-0540">Nuclease</keyword>
<feature type="active site" evidence="1">
    <location>
        <position position="253"/>
    </location>
</feature>
<comment type="caution">
    <text evidence="3">The sequence shown here is derived from an EMBL/GenBank/DDBJ whole genome shotgun (WGS) entry which is preliminary data.</text>
</comment>
<comment type="function">
    <text evidence="1">Metal-dependent single-stranded DNA (ssDNA) exonuclease involved in mitochondrial genome maintenance.</text>
</comment>
<feature type="compositionally biased region" description="Basic and acidic residues" evidence="2">
    <location>
        <begin position="54"/>
        <end position="68"/>
    </location>
</feature>
<accession>A0AAW2IF74</accession>